<reference evidence="2" key="1">
    <citation type="submission" date="2022-11" db="UniProtKB">
        <authorList>
            <consortium name="WormBaseParasite"/>
        </authorList>
    </citation>
    <scope>IDENTIFICATION</scope>
</reference>
<sequence length="485" mass="54809">MSSSLTIVKLAHALSDEDAQLEYLLGTLKYIESNVNESDSGRLCKALSGEIVKSFSNSPLFQADVRAFEIWKYLAKYSSNLGYGKVMDNIYKLGFFQELVEYYESWAEYEMKQGNMTKVQEIEGYAMTNCRDKRRVIDIFKNWAGADETENILMNIRGVEKREKPVVTPLKKPLSVVNEDSHKIEGGDNDDTFIDERKEELPATHFDDGTFVVKRNKEPPATHLNDATFVVQRNKAPPETQLNDATFVVGRNEKPPATYFIKNDVETSPLPQEMSVLEESPKDLYEQTSPLSQEPQHFSTISTLKESSKDLYEQTLPSPQEPQHFSTSFSLKESPKAPEVEKDFSIFEDEDDSNAGEVLRSFVEESVVSESVMPKHPKPKNNVDDSVDFDKVFGTMALEKLVSPELNKMTTPMIADEKTVAGYGKYGSTMISTPIKGGIRPTFEVSPTQTFTFGQEKQDEDDPEVSHVKPFVFSMVPDAEKLKRK</sequence>
<dbReference type="WBParaSite" id="JU765_v2.g19247.t1">
    <property type="protein sequence ID" value="JU765_v2.g19247.t1"/>
    <property type="gene ID" value="JU765_v2.g19247"/>
</dbReference>
<name>A0AC34QU72_9BILA</name>
<accession>A0AC34QU72</accession>
<evidence type="ECO:0000313" key="2">
    <source>
        <dbReference type="WBParaSite" id="JU765_v2.g19247.t1"/>
    </source>
</evidence>
<dbReference type="Proteomes" id="UP000887576">
    <property type="component" value="Unplaced"/>
</dbReference>
<organism evidence="1 2">
    <name type="scientific">Panagrolaimus sp. JU765</name>
    <dbReference type="NCBI Taxonomy" id="591449"/>
    <lineage>
        <taxon>Eukaryota</taxon>
        <taxon>Metazoa</taxon>
        <taxon>Ecdysozoa</taxon>
        <taxon>Nematoda</taxon>
        <taxon>Chromadorea</taxon>
        <taxon>Rhabditida</taxon>
        <taxon>Tylenchina</taxon>
        <taxon>Panagrolaimomorpha</taxon>
        <taxon>Panagrolaimoidea</taxon>
        <taxon>Panagrolaimidae</taxon>
        <taxon>Panagrolaimus</taxon>
    </lineage>
</organism>
<protein>
    <submittedName>
        <fullName evidence="2">Uncharacterized protein</fullName>
    </submittedName>
</protein>
<proteinExistence type="predicted"/>
<evidence type="ECO:0000313" key="1">
    <source>
        <dbReference type="Proteomes" id="UP000887576"/>
    </source>
</evidence>